<dbReference type="InterPro" id="IPR036396">
    <property type="entry name" value="Cyt_P450_sf"/>
</dbReference>
<keyword evidence="10 16" id="KW-0503">Monooxygenase</keyword>
<comment type="similarity">
    <text evidence="3 16">Belongs to the cytochrome P450 family.</text>
</comment>
<reference evidence="18" key="1">
    <citation type="submission" date="2017-05" db="EMBL/GenBank/DDBJ databases">
        <title>Molecular cloning and expression analysis of CYP726A gene family in Euphorbia pekinensis.</title>
        <authorList>
            <person name="Cao X."/>
            <person name="Li W."/>
            <person name="Huang W."/>
            <person name="Huang H."/>
            <person name="Heng B."/>
            <person name="Huang Y."/>
        </authorList>
    </citation>
    <scope>NUCLEOTIDE SEQUENCE</scope>
</reference>
<dbReference type="FunFam" id="1.10.630.10:FF:000043">
    <property type="entry name" value="Cytochrome P450 99A2"/>
    <property type="match status" value="1"/>
</dbReference>
<keyword evidence="11 17" id="KW-0472">Membrane</keyword>
<feature type="transmembrane region" description="Helical" evidence="17">
    <location>
        <begin position="7"/>
        <end position="27"/>
    </location>
</feature>
<sequence>MELQWQIPSYPILFSFFIFIFMFLKIWKKQSQSSSIFPPGPWKFPILGNIPQLAAGGVLPHQRLTHLAKIYGPVMTIQLGQVKSVVISSPETAKEVLKTQDNQFADRPLLLAGEMVLYNRKDILYGTYGDQWRQMRKICTLELLSAKRIQSFKSVREQEVASFLDLLRSKAGSPVNLTVGVFGLTNTIMMLTTIGEKCKNQEAVMSVIDRVSEAAAGFSVADVFPSLKFLHYLSGEKSKLQKLHKETDQILEDIISEHKANAKNGSGGQADNLLDVLLDLQKNGNLQVPLTNDNIKAATLEMFGAGSDTSSKTTDWAMAQLMRKPSAMKKAQEEVRRVFGETGKVEESRISELKYLKLVVKETLRLHPAVALIPRECREKTKVDGFDIYPKTKILVNPWAIGRDPKVWTEPEVFNPERFQDSPIDYKGTNFELIPFGAGKRICPGMTLGITNLELFLANLLYHFDWKFPNGITAENLDMSEAIGGAIKRKLDLELIPIPYKSS</sequence>
<evidence type="ECO:0000256" key="13">
    <source>
        <dbReference type="ARBA" id="ARBA00077108"/>
    </source>
</evidence>
<evidence type="ECO:0000256" key="11">
    <source>
        <dbReference type="ARBA" id="ARBA00023136"/>
    </source>
</evidence>
<dbReference type="GO" id="GO:0005506">
    <property type="term" value="F:iron ion binding"/>
    <property type="evidence" value="ECO:0007669"/>
    <property type="project" value="InterPro"/>
</dbReference>
<dbReference type="InterPro" id="IPR001128">
    <property type="entry name" value="Cyt_P450"/>
</dbReference>
<dbReference type="CDD" id="cd11072">
    <property type="entry name" value="CYP71-like"/>
    <property type="match status" value="1"/>
</dbReference>
<keyword evidence="6 15" id="KW-0479">Metal-binding</keyword>
<organism evidence="18">
    <name type="scientific">Euphorbia pekinensis</name>
    <dbReference type="NCBI Taxonomy" id="273621"/>
    <lineage>
        <taxon>Eukaryota</taxon>
        <taxon>Viridiplantae</taxon>
        <taxon>Streptophyta</taxon>
        <taxon>Embryophyta</taxon>
        <taxon>Tracheophyta</taxon>
        <taxon>Spermatophyta</taxon>
        <taxon>Magnoliopsida</taxon>
        <taxon>eudicotyledons</taxon>
        <taxon>Gunneridae</taxon>
        <taxon>Pentapetalae</taxon>
        <taxon>rosids</taxon>
        <taxon>fabids</taxon>
        <taxon>Malpighiales</taxon>
        <taxon>Euphorbiaceae</taxon>
        <taxon>Euphorbioideae</taxon>
        <taxon>Euphorbieae</taxon>
        <taxon>Euphorbia</taxon>
        <taxon>Euphorbia subgen. Esula</taxon>
        <taxon>Euphorbia sect. Helioscopia</taxon>
    </lineage>
</organism>
<keyword evidence="5 17" id="KW-0812">Transmembrane</keyword>
<evidence type="ECO:0000256" key="5">
    <source>
        <dbReference type="ARBA" id="ARBA00022692"/>
    </source>
</evidence>
<evidence type="ECO:0000256" key="15">
    <source>
        <dbReference type="PIRSR" id="PIRSR602401-1"/>
    </source>
</evidence>
<dbReference type="SMR" id="A0A2R4FXX4"/>
<dbReference type="InterPro" id="IPR017972">
    <property type="entry name" value="Cyt_P450_CS"/>
</dbReference>
<keyword evidence="7 17" id="KW-1133">Transmembrane helix</keyword>
<keyword evidence="8 16" id="KW-0560">Oxidoreductase</keyword>
<dbReference type="SUPFAM" id="SSF48264">
    <property type="entry name" value="Cytochrome P450"/>
    <property type="match status" value="1"/>
</dbReference>
<evidence type="ECO:0000256" key="9">
    <source>
        <dbReference type="ARBA" id="ARBA00023004"/>
    </source>
</evidence>
<dbReference type="GO" id="GO:0016705">
    <property type="term" value="F:oxidoreductase activity, acting on paired donors, with incorporation or reduction of molecular oxygen"/>
    <property type="evidence" value="ECO:0007669"/>
    <property type="project" value="InterPro"/>
</dbReference>
<dbReference type="PANTHER" id="PTHR47953">
    <property type="entry name" value="OS08G0105600 PROTEIN"/>
    <property type="match status" value="1"/>
</dbReference>
<keyword evidence="9 15" id="KW-0408">Iron</keyword>
<keyword evidence="4 15" id="KW-0349">Heme</keyword>
<comment type="catalytic activity">
    <reaction evidence="12">
        <text>4,8-dihydroxycasbene + reduced [NADPH--hemoprotein reductase] + O2 = 4,5,8-trihydroxycasbene + oxidized [NADPH--hemoprotein reductase] + H2O + H(+)</text>
        <dbReference type="Rhea" id="RHEA:67032"/>
        <dbReference type="Rhea" id="RHEA-COMP:11964"/>
        <dbReference type="Rhea" id="RHEA-COMP:11965"/>
        <dbReference type="ChEBI" id="CHEBI:15377"/>
        <dbReference type="ChEBI" id="CHEBI:15378"/>
        <dbReference type="ChEBI" id="CHEBI:15379"/>
        <dbReference type="ChEBI" id="CHEBI:57618"/>
        <dbReference type="ChEBI" id="CHEBI:58210"/>
        <dbReference type="ChEBI" id="CHEBI:157601"/>
        <dbReference type="ChEBI" id="CHEBI:157602"/>
    </reaction>
    <physiologicalReaction direction="left-to-right" evidence="12">
        <dbReference type="Rhea" id="RHEA:67033"/>
    </physiologicalReaction>
</comment>
<protein>
    <recommendedName>
        <fullName evidence="14">4,5,8-trihydroxycasbene synthase</fullName>
    </recommendedName>
    <alternativeName>
        <fullName evidence="13">4,8-dihydroxycasbene synthase</fullName>
    </alternativeName>
</protein>
<evidence type="ECO:0000256" key="10">
    <source>
        <dbReference type="ARBA" id="ARBA00023033"/>
    </source>
</evidence>
<evidence type="ECO:0000256" key="3">
    <source>
        <dbReference type="ARBA" id="ARBA00010617"/>
    </source>
</evidence>
<dbReference type="AlphaFoldDB" id="A0A2R4FXX4"/>
<evidence type="ECO:0000256" key="6">
    <source>
        <dbReference type="ARBA" id="ARBA00022723"/>
    </source>
</evidence>
<evidence type="ECO:0000256" key="2">
    <source>
        <dbReference type="ARBA" id="ARBA00004167"/>
    </source>
</evidence>
<comment type="cofactor">
    <cofactor evidence="1 15">
        <name>heme</name>
        <dbReference type="ChEBI" id="CHEBI:30413"/>
    </cofactor>
</comment>
<dbReference type="PANTHER" id="PTHR47953:SF19">
    <property type="entry name" value="OS06G0641600 PROTEIN"/>
    <property type="match status" value="1"/>
</dbReference>
<evidence type="ECO:0000256" key="4">
    <source>
        <dbReference type="ARBA" id="ARBA00022617"/>
    </source>
</evidence>
<accession>A0A2R4FXX4</accession>
<dbReference type="Pfam" id="PF00067">
    <property type="entry name" value="p450"/>
    <property type="match status" value="1"/>
</dbReference>
<dbReference type="GO" id="GO:0020037">
    <property type="term" value="F:heme binding"/>
    <property type="evidence" value="ECO:0007669"/>
    <property type="project" value="InterPro"/>
</dbReference>
<dbReference type="PROSITE" id="PS00086">
    <property type="entry name" value="CYTOCHROME_P450"/>
    <property type="match status" value="1"/>
</dbReference>
<dbReference type="InterPro" id="IPR052306">
    <property type="entry name" value="CYP450_71D"/>
</dbReference>
<evidence type="ECO:0000256" key="1">
    <source>
        <dbReference type="ARBA" id="ARBA00001971"/>
    </source>
</evidence>
<dbReference type="GO" id="GO:0016020">
    <property type="term" value="C:membrane"/>
    <property type="evidence" value="ECO:0007669"/>
    <property type="project" value="UniProtKB-SubCell"/>
</dbReference>
<dbReference type="EMBL" id="MF034930">
    <property type="protein sequence ID" value="AVT42337.1"/>
    <property type="molecule type" value="mRNA"/>
</dbReference>
<proteinExistence type="evidence at transcript level"/>
<dbReference type="GO" id="GO:0004497">
    <property type="term" value="F:monooxygenase activity"/>
    <property type="evidence" value="ECO:0007669"/>
    <property type="project" value="UniProtKB-KW"/>
</dbReference>
<evidence type="ECO:0000256" key="17">
    <source>
        <dbReference type="SAM" id="Phobius"/>
    </source>
</evidence>
<evidence type="ECO:0000256" key="12">
    <source>
        <dbReference type="ARBA" id="ARBA00051605"/>
    </source>
</evidence>
<evidence type="ECO:0000313" key="18">
    <source>
        <dbReference type="EMBL" id="AVT42337.1"/>
    </source>
</evidence>
<dbReference type="PRINTS" id="PR00385">
    <property type="entry name" value="P450"/>
</dbReference>
<dbReference type="Gene3D" id="1.10.630.10">
    <property type="entry name" value="Cytochrome P450"/>
    <property type="match status" value="1"/>
</dbReference>
<evidence type="ECO:0000256" key="14">
    <source>
        <dbReference type="ARBA" id="ARBA00077882"/>
    </source>
</evidence>
<feature type="binding site" description="axial binding residue" evidence="15">
    <location>
        <position position="443"/>
    </location>
    <ligand>
        <name>heme</name>
        <dbReference type="ChEBI" id="CHEBI:30413"/>
    </ligand>
    <ligandPart>
        <name>Fe</name>
        <dbReference type="ChEBI" id="CHEBI:18248"/>
    </ligandPart>
</feature>
<evidence type="ECO:0000256" key="16">
    <source>
        <dbReference type="RuleBase" id="RU000461"/>
    </source>
</evidence>
<dbReference type="PRINTS" id="PR00463">
    <property type="entry name" value="EP450I"/>
</dbReference>
<evidence type="ECO:0000256" key="8">
    <source>
        <dbReference type="ARBA" id="ARBA00023002"/>
    </source>
</evidence>
<dbReference type="InterPro" id="IPR002401">
    <property type="entry name" value="Cyt_P450_E_grp-I"/>
</dbReference>
<evidence type="ECO:0000256" key="7">
    <source>
        <dbReference type="ARBA" id="ARBA00022989"/>
    </source>
</evidence>
<comment type="subcellular location">
    <subcellularLocation>
        <location evidence="2">Membrane</location>
        <topology evidence="2">Single-pass membrane protein</topology>
    </subcellularLocation>
</comment>
<name>A0A2R4FXX4_9ROSI</name>